<dbReference type="EMBL" id="HBUF01389085">
    <property type="protein sequence ID" value="CAG6733196.1"/>
    <property type="molecule type" value="Transcribed_RNA"/>
</dbReference>
<feature type="compositionally biased region" description="Pro residues" evidence="1">
    <location>
        <begin position="64"/>
        <end position="82"/>
    </location>
</feature>
<accession>A0A8D8PNK3</accession>
<proteinExistence type="predicted"/>
<evidence type="ECO:0000256" key="1">
    <source>
        <dbReference type="SAM" id="MobiDB-lite"/>
    </source>
</evidence>
<reference evidence="2" key="1">
    <citation type="submission" date="2021-05" db="EMBL/GenBank/DDBJ databases">
        <authorList>
            <person name="Alioto T."/>
            <person name="Alioto T."/>
            <person name="Gomez Garrido J."/>
        </authorList>
    </citation>
    <scope>NUCLEOTIDE SEQUENCE</scope>
</reference>
<organism evidence="2">
    <name type="scientific">Cacopsylla melanoneura</name>
    <dbReference type="NCBI Taxonomy" id="428564"/>
    <lineage>
        <taxon>Eukaryota</taxon>
        <taxon>Metazoa</taxon>
        <taxon>Ecdysozoa</taxon>
        <taxon>Arthropoda</taxon>
        <taxon>Hexapoda</taxon>
        <taxon>Insecta</taxon>
        <taxon>Pterygota</taxon>
        <taxon>Neoptera</taxon>
        <taxon>Paraneoptera</taxon>
        <taxon>Hemiptera</taxon>
        <taxon>Sternorrhyncha</taxon>
        <taxon>Psylloidea</taxon>
        <taxon>Psyllidae</taxon>
        <taxon>Psyllinae</taxon>
        <taxon>Cacopsylla</taxon>
    </lineage>
</organism>
<name>A0A8D8PNK3_9HEMI</name>
<evidence type="ECO:0000313" key="2">
    <source>
        <dbReference type="EMBL" id="CAG6608304.1"/>
    </source>
</evidence>
<sequence>MPGPSTRASGMRCKNICMVWVFLYPHSNHQYQLLSNPLQEMKIMCSNPWSSPVKTVRLTRPRKTTPPAPPRPPPTPPSPPKLFPLSSSTAKTCSQWVGRRPPSHPPACRGEGDTRPWPLWAGTGATN</sequence>
<dbReference type="EMBL" id="HBUF01573017">
    <property type="protein sequence ID" value="CAG6767297.1"/>
    <property type="molecule type" value="Transcribed_RNA"/>
</dbReference>
<feature type="region of interest" description="Disordered" evidence="1">
    <location>
        <begin position="51"/>
        <end position="127"/>
    </location>
</feature>
<dbReference type="AlphaFoldDB" id="A0A8D8PNK3"/>
<dbReference type="EMBL" id="HBUF01011041">
    <property type="protein sequence ID" value="CAG6608304.1"/>
    <property type="molecule type" value="Transcribed_RNA"/>
</dbReference>
<protein>
    <submittedName>
        <fullName evidence="2">Uncharacterized protein</fullName>
    </submittedName>
</protein>